<dbReference type="GO" id="GO:0003700">
    <property type="term" value="F:DNA-binding transcription factor activity"/>
    <property type="evidence" value="ECO:0007669"/>
    <property type="project" value="InterPro"/>
</dbReference>
<evidence type="ECO:0000256" key="3">
    <source>
        <dbReference type="ARBA" id="ARBA00023163"/>
    </source>
</evidence>
<dbReference type="EMBL" id="JADCKQ010000013">
    <property type="protein sequence ID" value="MBI1495037.1"/>
    <property type="molecule type" value="Genomic_DNA"/>
</dbReference>
<dbReference type="InterPro" id="IPR035472">
    <property type="entry name" value="RpiR-like_SIS"/>
</dbReference>
<reference evidence="6" key="1">
    <citation type="submission" date="2020-10" db="EMBL/GenBank/DDBJ databases">
        <title>Paenihalocynthiibacter styelae gen. nov., sp. nov., isolated from stalked sea squirt Styela clava.</title>
        <authorList>
            <person name="Kim Y.-O."/>
            <person name="Yoon J.-H."/>
        </authorList>
    </citation>
    <scope>NUCLEOTIDE SEQUENCE</scope>
    <source>
        <strain evidence="6">MYP1-1</strain>
    </source>
</reference>
<evidence type="ECO:0000313" key="6">
    <source>
        <dbReference type="EMBL" id="MBI1495037.1"/>
    </source>
</evidence>
<feature type="domain" description="HTH rpiR-type" evidence="4">
    <location>
        <begin position="7"/>
        <end position="83"/>
    </location>
</feature>
<dbReference type="PANTHER" id="PTHR30514:SF18">
    <property type="entry name" value="RPIR-FAMILY TRANSCRIPTIONAL REGULATOR"/>
    <property type="match status" value="1"/>
</dbReference>
<evidence type="ECO:0000256" key="2">
    <source>
        <dbReference type="ARBA" id="ARBA00023125"/>
    </source>
</evidence>
<keyword evidence="1" id="KW-0805">Transcription regulation</keyword>
<gene>
    <name evidence="6" type="ORF">H1D41_15440</name>
</gene>
<dbReference type="InterPro" id="IPR036388">
    <property type="entry name" value="WH-like_DNA-bd_sf"/>
</dbReference>
<dbReference type="InterPro" id="IPR047640">
    <property type="entry name" value="RpiR-like"/>
</dbReference>
<dbReference type="PROSITE" id="PS51071">
    <property type="entry name" value="HTH_RPIR"/>
    <property type="match status" value="1"/>
</dbReference>
<dbReference type="InterPro" id="IPR009057">
    <property type="entry name" value="Homeodomain-like_sf"/>
</dbReference>
<dbReference type="Gene3D" id="3.40.50.10490">
    <property type="entry name" value="Glucose-6-phosphate isomerase like protein, domain 1"/>
    <property type="match status" value="1"/>
</dbReference>
<dbReference type="GO" id="GO:0097367">
    <property type="term" value="F:carbohydrate derivative binding"/>
    <property type="evidence" value="ECO:0007669"/>
    <property type="project" value="InterPro"/>
</dbReference>
<accession>A0A8J7LWZ8</accession>
<evidence type="ECO:0000313" key="7">
    <source>
        <dbReference type="Proteomes" id="UP000640583"/>
    </source>
</evidence>
<organism evidence="6 7">
    <name type="scientific">Halocynthiibacter styelae</name>
    <dbReference type="NCBI Taxonomy" id="2761955"/>
    <lineage>
        <taxon>Bacteria</taxon>
        <taxon>Pseudomonadati</taxon>
        <taxon>Pseudomonadota</taxon>
        <taxon>Alphaproteobacteria</taxon>
        <taxon>Rhodobacterales</taxon>
        <taxon>Paracoccaceae</taxon>
        <taxon>Halocynthiibacter</taxon>
    </lineage>
</organism>
<dbReference type="GO" id="GO:1901135">
    <property type="term" value="P:carbohydrate derivative metabolic process"/>
    <property type="evidence" value="ECO:0007669"/>
    <property type="project" value="InterPro"/>
</dbReference>
<dbReference type="Proteomes" id="UP000640583">
    <property type="component" value="Unassembled WGS sequence"/>
</dbReference>
<dbReference type="InterPro" id="IPR046348">
    <property type="entry name" value="SIS_dom_sf"/>
</dbReference>
<keyword evidence="3" id="KW-0804">Transcription</keyword>
<feature type="domain" description="SIS" evidence="5">
    <location>
        <begin position="132"/>
        <end position="269"/>
    </location>
</feature>
<evidence type="ECO:0000259" key="5">
    <source>
        <dbReference type="PROSITE" id="PS51464"/>
    </source>
</evidence>
<dbReference type="PANTHER" id="PTHR30514">
    <property type="entry name" value="GLUCOKINASE"/>
    <property type="match status" value="1"/>
</dbReference>
<dbReference type="RefSeq" id="WP_228849759.1">
    <property type="nucleotide sequence ID" value="NZ_JADCKQ010000013.1"/>
</dbReference>
<evidence type="ECO:0000259" key="4">
    <source>
        <dbReference type="PROSITE" id="PS51071"/>
    </source>
</evidence>
<dbReference type="CDD" id="cd05013">
    <property type="entry name" value="SIS_RpiR"/>
    <property type="match status" value="1"/>
</dbReference>
<dbReference type="Pfam" id="PF01380">
    <property type="entry name" value="SIS"/>
    <property type="match status" value="1"/>
</dbReference>
<name>A0A8J7LWZ8_9RHOB</name>
<dbReference type="InterPro" id="IPR000281">
    <property type="entry name" value="HTH_RpiR"/>
</dbReference>
<dbReference type="InterPro" id="IPR001347">
    <property type="entry name" value="SIS_dom"/>
</dbReference>
<dbReference type="PROSITE" id="PS51464">
    <property type="entry name" value="SIS"/>
    <property type="match status" value="1"/>
</dbReference>
<keyword evidence="7" id="KW-1185">Reference proteome</keyword>
<dbReference type="SUPFAM" id="SSF53697">
    <property type="entry name" value="SIS domain"/>
    <property type="match status" value="1"/>
</dbReference>
<dbReference type="SUPFAM" id="SSF46689">
    <property type="entry name" value="Homeodomain-like"/>
    <property type="match status" value="1"/>
</dbReference>
<dbReference type="AlphaFoldDB" id="A0A8J7LWZ8"/>
<proteinExistence type="predicted"/>
<keyword evidence="2" id="KW-0238">DNA-binding</keyword>
<dbReference type="Gene3D" id="1.10.10.10">
    <property type="entry name" value="Winged helix-like DNA-binding domain superfamily/Winged helix DNA-binding domain"/>
    <property type="match status" value="1"/>
</dbReference>
<protein>
    <submittedName>
        <fullName evidence="6">MurR/RpiR family transcriptional regulator</fullName>
    </submittedName>
</protein>
<evidence type="ECO:0000256" key="1">
    <source>
        <dbReference type="ARBA" id="ARBA00023015"/>
    </source>
</evidence>
<comment type="caution">
    <text evidence="6">The sequence shown here is derived from an EMBL/GenBank/DDBJ whole genome shotgun (WGS) entry which is preliminary data.</text>
</comment>
<dbReference type="GO" id="GO:0003677">
    <property type="term" value="F:DNA binding"/>
    <property type="evidence" value="ECO:0007669"/>
    <property type="project" value="UniProtKB-KW"/>
</dbReference>
<sequence>MVLQDKARIVQRLIAETKDLPPRLQLAAKYIVDHSHAFGMDPIRETARKIGIGANSLVRLADHLGFDSFDALRAPFRAALTARYDASEGLGWIDRVSGAGGFGSEHALSLRNEMEITGQSLRQFTADQAQQAVEMLTGAQNAYVTATRASYSLAYYFHYVGRMALPGLQLIPRHMGSPVDEMMNVGPGDVLLAITFAPYSAETIRALRLAKENGARVILISDSELIAPNITADLFLKAAAQSQHFFPCFSGAMVVLEGLLHHLIRQGGDEVRNRITSYEELREDSGAYWQAKLPKVRR</sequence>